<dbReference type="OrthoDB" id="2464294at2"/>
<gene>
    <name evidence="3" type="ORF">EJQ19_07145</name>
</gene>
<keyword evidence="1" id="KW-0472">Membrane</keyword>
<keyword evidence="1" id="KW-1133">Transmembrane helix</keyword>
<feature type="transmembrane region" description="Helical" evidence="1">
    <location>
        <begin position="252"/>
        <end position="271"/>
    </location>
</feature>
<comment type="caution">
    <text evidence="3">The sequence shown here is derived from an EMBL/GenBank/DDBJ whole genome shotgun (WGS) entry which is preliminary data.</text>
</comment>
<dbReference type="InterPro" id="IPR014231">
    <property type="entry name" value="Spore_YpjB"/>
</dbReference>
<dbReference type="Pfam" id="PF09577">
    <property type="entry name" value="Spore_YpjB"/>
    <property type="match status" value="1"/>
</dbReference>
<evidence type="ECO:0000313" key="3">
    <source>
        <dbReference type="EMBL" id="RTE10435.1"/>
    </source>
</evidence>
<organism evidence="3 4">
    <name type="scientific">Paenibacillus whitsoniae</name>
    <dbReference type="NCBI Taxonomy" id="2496558"/>
    <lineage>
        <taxon>Bacteria</taxon>
        <taxon>Bacillati</taxon>
        <taxon>Bacillota</taxon>
        <taxon>Bacilli</taxon>
        <taxon>Bacillales</taxon>
        <taxon>Paenibacillaceae</taxon>
        <taxon>Paenibacillus</taxon>
    </lineage>
</organism>
<name>A0A3S0ADK5_9BACL</name>
<feature type="signal peptide" evidence="2">
    <location>
        <begin position="1"/>
        <end position="27"/>
    </location>
</feature>
<reference evidence="3 4" key="1">
    <citation type="submission" date="2018-12" db="EMBL/GenBank/DDBJ databases">
        <title>Bacillus ochoae sp. nov., Paenibacillus whitsoniae sp. nov., Paenibacillus spiritus sp. nov. Isolated from the Mars Exploration Rover during spacecraft assembly.</title>
        <authorList>
            <person name="Seuylemezian A."/>
            <person name="Vaishampayan P."/>
        </authorList>
    </citation>
    <scope>NUCLEOTIDE SEQUENCE [LARGE SCALE GENOMIC DNA]</scope>
    <source>
        <strain evidence="3 4">MER 54</strain>
    </source>
</reference>
<dbReference type="Proteomes" id="UP000276128">
    <property type="component" value="Unassembled WGS sequence"/>
</dbReference>
<protein>
    <recommendedName>
        <fullName evidence="5">Sporulation protein YpjB</fullName>
    </recommendedName>
</protein>
<dbReference type="EMBL" id="RXHU01000018">
    <property type="protein sequence ID" value="RTE10435.1"/>
    <property type="molecule type" value="Genomic_DNA"/>
</dbReference>
<keyword evidence="1" id="KW-0812">Transmembrane</keyword>
<keyword evidence="2" id="KW-0732">Signal</keyword>
<keyword evidence="4" id="KW-1185">Reference proteome</keyword>
<sequence>MNWSQKRRGAGLLLCLAFILSVFTACGAAVSTNGQAAKPVDPVQQERITYLDGLAGVMYNLTMDGQVVEAREKLLQIAQMIPTIRFEGITTVAGMNALTETVTGAELVYNNIKYSPEAGQVAAAKIRLAIDALSHKNQPMWLQYYKVLQNDVSQLSMSVKANKQGEAQQALGKLAQHVDIVHPSLVISRDEAAVTKLDSLLAFIQTNVMATPMKTNELTLGLEQLNRVLDELFMKHKDAIAIVPLLDPKQPILWTLGMGLIIVSVLSYVGWRMYQTGRNIVSVKSKAASESEK</sequence>
<proteinExistence type="predicted"/>
<accession>A0A3S0ADK5</accession>
<evidence type="ECO:0000256" key="2">
    <source>
        <dbReference type="SAM" id="SignalP"/>
    </source>
</evidence>
<dbReference type="AlphaFoldDB" id="A0A3S0ADK5"/>
<dbReference type="RefSeq" id="WP_126140517.1">
    <property type="nucleotide sequence ID" value="NZ_RXHU01000018.1"/>
</dbReference>
<evidence type="ECO:0000313" key="4">
    <source>
        <dbReference type="Proteomes" id="UP000276128"/>
    </source>
</evidence>
<evidence type="ECO:0000256" key="1">
    <source>
        <dbReference type="SAM" id="Phobius"/>
    </source>
</evidence>
<dbReference type="PROSITE" id="PS51257">
    <property type="entry name" value="PROKAR_LIPOPROTEIN"/>
    <property type="match status" value="1"/>
</dbReference>
<feature type="chain" id="PRO_5039158191" description="Sporulation protein YpjB" evidence="2">
    <location>
        <begin position="28"/>
        <end position="293"/>
    </location>
</feature>
<evidence type="ECO:0008006" key="5">
    <source>
        <dbReference type="Google" id="ProtNLM"/>
    </source>
</evidence>